<dbReference type="PROSITE" id="PS51767">
    <property type="entry name" value="PEPTIDASE_A1"/>
    <property type="match status" value="1"/>
</dbReference>
<keyword evidence="2" id="KW-0064">Aspartyl protease</keyword>
<keyword evidence="2" id="KW-0645">Protease</keyword>
<evidence type="ECO:0000313" key="6">
    <source>
        <dbReference type="RefSeq" id="XP_015261181.1"/>
    </source>
</evidence>
<dbReference type="Gene3D" id="2.40.70.10">
    <property type="entry name" value="Acid Proteases"/>
    <property type="match status" value="2"/>
</dbReference>
<accession>A0ABM1JI94</accession>
<dbReference type="Gene3D" id="6.10.140.60">
    <property type="match status" value="1"/>
</dbReference>
<dbReference type="PROSITE" id="PS00141">
    <property type="entry name" value="ASP_PROTEASE"/>
    <property type="match status" value="2"/>
</dbReference>
<dbReference type="InterPro" id="IPR001461">
    <property type="entry name" value="Aspartic_peptidase_A1"/>
</dbReference>
<evidence type="ECO:0000259" key="4">
    <source>
        <dbReference type="PROSITE" id="PS51767"/>
    </source>
</evidence>
<dbReference type="PANTHER" id="PTHR47966:SF37">
    <property type="entry name" value="CATHEPSIN E-A-LIKE"/>
    <property type="match status" value="1"/>
</dbReference>
<reference evidence="6" key="1">
    <citation type="submission" date="2025-08" db="UniProtKB">
        <authorList>
            <consortium name="RefSeq"/>
        </authorList>
    </citation>
    <scope>IDENTIFICATION</scope>
</reference>
<organism evidence="5 6">
    <name type="scientific">Gekko japonicus</name>
    <name type="common">Schlegel's Japanese gecko</name>
    <dbReference type="NCBI Taxonomy" id="146911"/>
    <lineage>
        <taxon>Eukaryota</taxon>
        <taxon>Metazoa</taxon>
        <taxon>Chordata</taxon>
        <taxon>Craniata</taxon>
        <taxon>Vertebrata</taxon>
        <taxon>Euteleostomi</taxon>
        <taxon>Lepidosauria</taxon>
        <taxon>Squamata</taxon>
        <taxon>Bifurcata</taxon>
        <taxon>Gekkota</taxon>
        <taxon>Gekkonidae</taxon>
        <taxon>Gekkoninae</taxon>
        <taxon>Gekko</taxon>
    </lineage>
</organism>
<dbReference type="InterPro" id="IPR021109">
    <property type="entry name" value="Peptidase_aspartic_dom_sf"/>
</dbReference>
<dbReference type="PRINTS" id="PR00792">
    <property type="entry name" value="PEPSIN"/>
</dbReference>
<evidence type="ECO:0000313" key="5">
    <source>
        <dbReference type="Proteomes" id="UP000694871"/>
    </source>
</evidence>
<dbReference type="PANTHER" id="PTHR47966">
    <property type="entry name" value="BETA-SITE APP-CLEAVING ENZYME, ISOFORM A-RELATED"/>
    <property type="match status" value="1"/>
</dbReference>
<sequence length="409" mass="45769">MKILLAVLVSLPLITALVRIPLIRSPSIKQQLRARGEFYQFMKDHQADIFAQRYLHCYPPDSLVGFTTEKLHDYMNAQYYGVVSVGTPPQTFTVVFDTGSSNFWIPSCYCTSEACKNRPNFKSFLSQTYVHVGQPFFLQYGTGQLLGISAKETVKISNISVEAQDFGESVFEPGLTFVFAQFDGVMGLAYPSLAVGSELPVFDNMMKQELLEEPVFSFILNRGDNNEDGGELILGGIDHSLYKGFIHWAKVTEKKYWQIEVNNVKVQGQPVLCLDGCNAIVDSGTSLITGPLTEIIKLQQYIGATPTPYGEYVIDCRRLSSLPQITFTISGKEFTLTPEQYIIKESTREELVCVSGFQAMAVGSGDIPTWILGDVFMSGFYCIFDRGNDRVGFAKPVHKRNLLKNYRTD</sequence>
<dbReference type="Pfam" id="PF00026">
    <property type="entry name" value="Asp"/>
    <property type="match status" value="1"/>
</dbReference>
<feature type="signal peptide" evidence="3">
    <location>
        <begin position="1"/>
        <end position="16"/>
    </location>
</feature>
<dbReference type="InterPro" id="IPR001969">
    <property type="entry name" value="Aspartic_peptidase_AS"/>
</dbReference>
<name>A0ABM1JI94_GEKJA</name>
<keyword evidence="2" id="KW-0378">Hydrolase</keyword>
<evidence type="ECO:0000256" key="1">
    <source>
        <dbReference type="ARBA" id="ARBA00007447"/>
    </source>
</evidence>
<gene>
    <name evidence="6" type="primary">LOC107105702</name>
</gene>
<dbReference type="GeneID" id="107105702"/>
<feature type="domain" description="Peptidase A1" evidence="4">
    <location>
        <begin position="79"/>
        <end position="394"/>
    </location>
</feature>
<protein>
    <submittedName>
        <fullName evidence="6">Cathepsin E-like</fullName>
    </submittedName>
</protein>
<comment type="similarity">
    <text evidence="1 2">Belongs to the peptidase A1 family.</text>
</comment>
<proteinExistence type="inferred from homology"/>
<evidence type="ECO:0000256" key="2">
    <source>
        <dbReference type="RuleBase" id="RU000454"/>
    </source>
</evidence>
<keyword evidence="5" id="KW-1185">Reference proteome</keyword>
<dbReference type="InterPro" id="IPR033121">
    <property type="entry name" value="PEPTIDASE_A1"/>
</dbReference>
<dbReference type="Proteomes" id="UP000694871">
    <property type="component" value="Unplaced"/>
</dbReference>
<dbReference type="SUPFAM" id="SSF50630">
    <property type="entry name" value="Acid proteases"/>
    <property type="match status" value="1"/>
</dbReference>
<keyword evidence="3" id="KW-0732">Signal</keyword>
<evidence type="ECO:0000256" key="3">
    <source>
        <dbReference type="SAM" id="SignalP"/>
    </source>
</evidence>
<dbReference type="RefSeq" id="XP_015261181.1">
    <property type="nucleotide sequence ID" value="XM_015405695.1"/>
</dbReference>
<feature type="chain" id="PRO_5046843831" evidence="3">
    <location>
        <begin position="17"/>
        <end position="409"/>
    </location>
</feature>